<comment type="similarity">
    <text evidence="1 2">Belongs to the Dps family.</text>
</comment>
<evidence type="ECO:0000259" key="3">
    <source>
        <dbReference type="Pfam" id="PF00210"/>
    </source>
</evidence>
<evidence type="ECO:0000313" key="4">
    <source>
        <dbReference type="EMBL" id="PCS05726.1"/>
    </source>
</evidence>
<dbReference type="PRINTS" id="PR01346">
    <property type="entry name" value="HELNAPAPROT"/>
</dbReference>
<dbReference type="PROSITE" id="PS00818">
    <property type="entry name" value="DPS_1"/>
    <property type="match status" value="1"/>
</dbReference>
<name>A0A2A5RWV8_9LACT</name>
<dbReference type="Proteomes" id="UP000242246">
    <property type="component" value="Unassembled WGS sequence"/>
</dbReference>
<dbReference type="InterPro" id="IPR012347">
    <property type="entry name" value="Ferritin-like"/>
</dbReference>
<dbReference type="InterPro" id="IPR009078">
    <property type="entry name" value="Ferritin-like_SF"/>
</dbReference>
<evidence type="ECO:0000256" key="1">
    <source>
        <dbReference type="ARBA" id="ARBA00009497"/>
    </source>
</evidence>
<gene>
    <name evidence="4" type="ORF">RU87_GL000436</name>
</gene>
<protein>
    <submittedName>
        <fullName evidence="4">Ferritin</fullName>
    </submittedName>
</protein>
<proteinExistence type="inferred from homology"/>
<reference evidence="4 5" key="1">
    <citation type="submission" date="2014-12" db="EMBL/GenBank/DDBJ databases">
        <title>Draft genome sequences of 10 type strains of Lactococcus.</title>
        <authorList>
            <person name="Sun Z."/>
            <person name="Zhong Z."/>
            <person name="Liu W."/>
            <person name="Zhang W."/>
            <person name="Zhang H."/>
        </authorList>
    </citation>
    <scope>NUCLEOTIDE SEQUENCE [LARGE SCALE GENOMIC DNA]</scope>
    <source>
        <strain evidence="4 5">DSM 20686</strain>
    </source>
</reference>
<feature type="domain" description="Ferritin/DPS" evidence="3">
    <location>
        <begin position="18"/>
        <end position="158"/>
    </location>
</feature>
<dbReference type="AlphaFoldDB" id="A0A2A5RWV8"/>
<dbReference type="InterPro" id="IPR002177">
    <property type="entry name" value="DPS_DNA-bd"/>
</dbReference>
<keyword evidence="5" id="KW-1185">Reference proteome</keyword>
<evidence type="ECO:0000313" key="5">
    <source>
        <dbReference type="Proteomes" id="UP000242246"/>
    </source>
</evidence>
<dbReference type="Pfam" id="PF00210">
    <property type="entry name" value="Ferritin"/>
    <property type="match status" value="1"/>
</dbReference>
<dbReference type="STRING" id="1348632.GCA_001591745_01597"/>
<dbReference type="CDD" id="cd01043">
    <property type="entry name" value="DPS"/>
    <property type="match status" value="1"/>
</dbReference>
<dbReference type="GO" id="GO:0008199">
    <property type="term" value="F:ferric iron binding"/>
    <property type="evidence" value="ECO:0007669"/>
    <property type="project" value="InterPro"/>
</dbReference>
<dbReference type="InterPro" id="IPR008331">
    <property type="entry name" value="Ferritin_DPS_dom"/>
</dbReference>
<dbReference type="Gene3D" id="1.20.1260.10">
    <property type="match status" value="1"/>
</dbReference>
<sequence length="163" mass="18308">MITVENKERKMSREKTKAVLNQSVADLSKASALVHQVHWYLRGPGFMKLHPKMDELMADLNNHLDALSERLITIGGSPVSTLKEFDELSKIEMDVATWDKTIEERFNEVVKAYKYLSELFEEGIEATDAEGDAVTNDMFTSAKGSIEKTVWMLESELGVAPGL</sequence>
<dbReference type="EMBL" id="JXJX01000012">
    <property type="protein sequence ID" value="PCS05726.1"/>
    <property type="molecule type" value="Genomic_DNA"/>
</dbReference>
<dbReference type="GO" id="GO:0016722">
    <property type="term" value="F:oxidoreductase activity, acting on metal ions"/>
    <property type="evidence" value="ECO:0007669"/>
    <property type="project" value="InterPro"/>
</dbReference>
<dbReference type="PIRSF" id="PIRSF005900">
    <property type="entry name" value="Dps"/>
    <property type="match status" value="1"/>
</dbReference>
<accession>A0A2A5RWV8</accession>
<organism evidence="4 5">
    <name type="scientific">Pseudolactococcus plantarum</name>
    <dbReference type="NCBI Taxonomy" id="1365"/>
    <lineage>
        <taxon>Bacteria</taxon>
        <taxon>Bacillati</taxon>
        <taxon>Bacillota</taxon>
        <taxon>Bacilli</taxon>
        <taxon>Lactobacillales</taxon>
        <taxon>Streptococcaceae</taxon>
        <taxon>Pseudolactococcus</taxon>
    </lineage>
</organism>
<dbReference type="SUPFAM" id="SSF47240">
    <property type="entry name" value="Ferritin-like"/>
    <property type="match status" value="1"/>
</dbReference>
<comment type="caution">
    <text evidence="4">The sequence shown here is derived from an EMBL/GenBank/DDBJ whole genome shotgun (WGS) entry which is preliminary data.</text>
</comment>
<dbReference type="PANTHER" id="PTHR42932:SF1">
    <property type="entry name" value="GENERAL STRESS PROTEIN 20U"/>
    <property type="match status" value="1"/>
</dbReference>
<dbReference type="InterPro" id="IPR023188">
    <property type="entry name" value="DPS_DNA-bd_CS"/>
</dbReference>
<evidence type="ECO:0000256" key="2">
    <source>
        <dbReference type="RuleBase" id="RU003875"/>
    </source>
</evidence>
<dbReference type="PANTHER" id="PTHR42932">
    <property type="entry name" value="GENERAL STRESS PROTEIN 20U"/>
    <property type="match status" value="1"/>
</dbReference>